<keyword evidence="3" id="KW-1003">Cell membrane</keyword>
<dbReference type="InterPro" id="IPR051447">
    <property type="entry name" value="Lipoprotein-release_system"/>
</dbReference>
<dbReference type="GO" id="GO:0098797">
    <property type="term" value="C:plasma membrane protein complex"/>
    <property type="evidence" value="ECO:0007669"/>
    <property type="project" value="TreeGrafter"/>
</dbReference>
<keyword evidence="5 7" id="KW-1133">Transmembrane helix</keyword>
<evidence type="ECO:0000313" key="10">
    <source>
        <dbReference type="EMBL" id="QFR49199.1"/>
    </source>
</evidence>
<dbReference type="PANTHER" id="PTHR30489">
    <property type="entry name" value="LIPOPROTEIN-RELEASING SYSTEM TRANSMEMBRANE PROTEIN LOLE"/>
    <property type="match status" value="1"/>
</dbReference>
<evidence type="ECO:0000256" key="5">
    <source>
        <dbReference type="ARBA" id="ARBA00022989"/>
    </source>
</evidence>
<proteinExistence type="inferred from homology"/>
<name>A0A5P8P0H5_9BACT</name>
<feature type="transmembrane region" description="Helical" evidence="7">
    <location>
        <begin position="325"/>
        <end position="358"/>
    </location>
</feature>
<dbReference type="AlphaFoldDB" id="A0A5P8P0H5"/>
<keyword evidence="6 7" id="KW-0472">Membrane</keyword>
<comment type="similarity">
    <text evidence="2">Belongs to the ABC-4 integral membrane protein family. LolC/E subfamily.</text>
</comment>
<dbReference type="InterPro" id="IPR025857">
    <property type="entry name" value="MacB_PCD"/>
</dbReference>
<feature type="transmembrane region" description="Helical" evidence="7">
    <location>
        <begin position="284"/>
        <end position="304"/>
    </location>
</feature>
<sequence length="412" mass="45867">MKNIIKMSFRNLLRSGRRTLLTASLITIGVMFVLIYAALSGSFKSYMISQVTDSMLGHIQIHKKGYIASVDNLPLDKNLNEKQIDKIKEFLDTSELIESYTFRLKLSAMFSNYVASTGIRLNGIDPENETKTLPLFKSRVDAKENTLLKEGNILVPELITKGMKVKKGDTIVLVATNQKGSVNGLNFKVTGSIEPISGPGGRDGYIHINDVKKLLRLKKVEVSEVVIRLKDVKNLEKMMLYLKPLTKMKNKNDKPVFEIHSWKKLTPFYNIVKMLDIMDISIKIILISIVLISVLNVMIMSVYERIKEIGTIAAMGTTPSTITKLFLAEGLMLGVFGTILGTILSYIFVFIINTVGITFSFGRQSDLILNPTLQTNEVLIVGIIVIIISLVASISPARKAAKLNPVDALRQN</sequence>
<evidence type="ECO:0000256" key="4">
    <source>
        <dbReference type="ARBA" id="ARBA00022692"/>
    </source>
</evidence>
<dbReference type="GO" id="GO:0044874">
    <property type="term" value="P:lipoprotein localization to outer membrane"/>
    <property type="evidence" value="ECO:0007669"/>
    <property type="project" value="TreeGrafter"/>
</dbReference>
<evidence type="ECO:0000256" key="1">
    <source>
        <dbReference type="ARBA" id="ARBA00004651"/>
    </source>
</evidence>
<gene>
    <name evidence="10" type="ORF">FJR48_05440</name>
</gene>
<feature type="transmembrane region" description="Helical" evidence="7">
    <location>
        <begin position="378"/>
        <end position="395"/>
    </location>
</feature>
<feature type="domain" description="ABC3 transporter permease C-terminal" evidence="8">
    <location>
        <begin position="284"/>
        <end position="405"/>
    </location>
</feature>
<evidence type="ECO:0000259" key="9">
    <source>
        <dbReference type="Pfam" id="PF12704"/>
    </source>
</evidence>
<feature type="transmembrane region" description="Helical" evidence="7">
    <location>
        <begin position="20"/>
        <end position="39"/>
    </location>
</feature>
<dbReference type="Pfam" id="PF02687">
    <property type="entry name" value="FtsX"/>
    <property type="match status" value="1"/>
</dbReference>
<keyword evidence="4 7" id="KW-0812">Transmembrane</keyword>
<dbReference type="EMBL" id="CP043617">
    <property type="protein sequence ID" value="QFR49199.1"/>
    <property type="molecule type" value="Genomic_DNA"/>
</dbReference>
<organism evidence="10 11">
    <name type="scientific">Sulfurimonas lithotrophica</name>
    <dbReference type="NCBI Taxonomy" id="2590022"/>
    <lineage>
        <taxon>Bacteria</taxon>
        <taxon>Pseudomonadati</taxon>
        <taxon>Campylobacterota</taxon>
        <taxon>Epsilonproteobacteria</taxon>
        <taxon>Campylobacterales</taxon>
        <taxon>Sulfurimonadaceae</taxon>
        <taxon>Sulfurimonas</taxon>
    </lineage>
</organism>
<accession>A0A5P8P0H5</accession>
<evidence type="ECO:0000256" key="3">
    <source>
        <dbReference type="ARBA" id="ARBA00022475"/>
    </source>
</evidence>
<feature type="domain" description="MacB-like periplasmic core" evidence="9">
    <location>
        <begin position="19"/>
        <end position="238"/>
    </location>
</feature>
<evidence type="ECO:0000256" key="2">
    <source>
        <dbReference type="ARBA" id="ARBA00005236"/>
    </source>
</evidence>
<comment type="subcellular location">
    <subcellularLocation>
        <location evidence="1">Cell membrane</location>
        <topology evidence="1">Multi-pass membrane protein</topology>
    </subcellularLocation>
</comment>
<dbReference type="Pfam" id="PF12704">
    <property type="entry name" value="MacB_PCD"/>
    <property type="match status" value="1"/>
</dbReference>
<dbReference type="Proteomes" id="UP000326944">
    <property type="component" value="Chromosome"/>
</dbReference>
<evidence type="ECO:0000313" key="11">
    <source>
        <dbReference type="Proteomes" id="UP000326944"/>
    </source>
</evidence>
<dbReference type="RefSeq" id="WP_152307142.1">
    <property type="nucleotide sequence ID" value="NZ_CP043617.1"/>
</dbReference>
<keyword evidence="11" id="KW-1185">Reference proteome</keyword>
<dbReference type="InterPro" id="IPR003838">
    <property type="entry name" value="ABC3_permease_C"/>
</dbReference>
<protein>
    <submittedName>
        <fullName evidence="10">ABC transporter permease</fullName>
    </submittedName>
</protein>
<evidence type="ECO:0000256" key="7">
    <source>
        <dbReference type="SAM" id="Phobius"/>
    </source>
</evidence>
<evidence type="ECO:0000259" key="8">
    <source>
        <dbReference type="Pfam" id="PF02687"/>
    </source>
</evidence>
<reference evidence="10 11" key="1">
    <citation type="submission" date="2019-09" db="EMBL/GenBank/DDBJ databases">
        <title>Sulfurimonas gotlandica sp. nov., a chemoautotrophic and psychrotolerant epsilonproteobacterium isolated from a pelagic redoxcline, and an emended description of the genus Sulfurimonas.</title>
        <authorList>
            <person name="Wang S."/>
            <person name="Jiang L."/>
            <person name="Shao S."/>
        </authorList>
    </citation>
    <scope>NUCLEOTIDE SEQUENCE [LARGE SCALE GENOMIC DNA]</scope>
    <source>
        <strain evidence="10 11">GYSZ_1</strain>
    </source>
</reference>
<dbReference type="KEGG" id="sulg:FJR48_05440"/>
<dbReference type="PANTHER" id="PTHR30489:SF0">
    <property type="entry name" value="LIPOPROTEIN-RELEASING SYSTEM TRANSMEMBRANE PROTEIN LOLE"/>
    <property type="match status" value="1"/>
</dbReference>
<dbReference type="OrthoDB" id="9802264at2"/>
<evidence type="ECO:0000256" key="6">
    <source>
        <dbReference type="ARBA" id="ARBA00023136"/>
    </source>
</evidence>